<protein>
    <recommendedName>
        <fullName evidence="4">Invasion protein IalB, involved in pathogenesis</fullName>
    </recommendedName>
</protein>
<proteinExistence type="predicted"/>
<name>A0ABT7FL33_9RHOB</name>
<evidence type="ECO:0000256" key="1">
    <source>
        <dbReference type="SAM" id="SignalP"/>
    </source>
</evidence>
<feature type="chain" id="PRO_5045761821" description="Invasion protein IalB, involved in pathogenesis" evidence="1">
    <location>
        <begin position="25"/>
        <end position="163"/>
    </location>
</feature>
<gene>
    <name evidence="2" type="ORF">QO034_22720</name>
</gene>
<evidence type="ECO:0000313" key="3">
    <source>
        <dbReference type="Proteomes" id="UP001227126"/>
    </source>
</evidence>
<reference evidence="2 3" key="1">
    <citation type="submission" date="2023-05" db="EMBL/GenBank/DDBJ databases">
        <title>Sedimentitalea sp. nov. JM2-8.</title>
        <authorList>
            <person name="Huang J."/>
        </authorList>
    </citation>
    <scope>NUCLEOTIDE SEQUENCE [LARGE SCALE GENOMIC DNA]</scope>
    <source>
        <strain evidence="2 3">JM2-8</strain>
    </source>
</reference>
<organism evidence="2 3">
    <name type="scientific">Sedimentitalea xiamensis</name>
    <dbReference type="NCBI Taxonomy" id="3050037"/>
    <lineage>
        <taxon>Bacteria</taxon>
        <taxon>Pseudomonadati</taxon>
        <taxon>Pseudomonadota</taxon>
        <taxon>Alphaproteobacteria</taxon>
        <taxon>Rhodobacterales</taxon>
        <taxon>Paracoccaceae</taxon>
        <taxon>Sedimentitalea</taxon>
    </lineage>
</organism>
<dbReference type="EMBL" id="JASNJE010000060">
    <property type="protein sequence ID" value="MDK3075871.1"/>
    <property type="molecule type" value="Genomic_DNA"/>
</dbReference>
<sequence>MKQVKRIGTLALGALLLSATAAFSEDWGQEGDWRIDVDPDAGPGCLMSRTFENGMIVELGYAADRNGGFFAVYSPDWTQLETGESGKVEFHFDDVGFGGDVDLVEKNGLKGGYAFFDNPEFVTEFAKRNKVMVFGPNGGKIDVSLKGTSRAIKAVKACQEKQG</sequence>
<comment type="caution">
    <text evidence="2">The sequence shown here is derived from an EMBL/GenBank/DDBJ whole genome shotgun (WGS) entry which is preliminary data.</text>
</comment>
<keyword evidence="1" id="KW-0732">Signal</keyword>
<evidence type="ECO:0008006" key="4">
    <source>
        <dbReference type="Google" id="ProtNLM"/>
    </source>
</evidence>
<keyword evidence="3" id="KW-1185">Reference proteome</keyword>
<accession>A0ABT7FL33</accession>
<dbReference type="Proteomes" id="UP001227126">
    <property type="component" value="Unassembled WGS sequence"/>
</dbReference>
<evidence type="ECO:0000313" key="2">
    <source>
        <dbReference type="EMBL" id="MDK3075871.1"/>
    </source>
</evidence>
<dbReference type="RefSeq" id="WP_284487785.1">
    <property type="nucleotide sequence ID" value="NZ_JASNJE010000060.1"/>
</dbReference>
<feature type="signal peptide" evidence="1">
    <location>
        <begin position="1"/>
        <end position="24"/>
    </location>
</feature>